<dbReference type="NCBIfam" id="TIGR03135">
    <property type="entry name" value="malonate_mdcG"/>
    <property type="match status" value="1"/>
</dbReference>
<comment type="caution">
    <text evidence="5">The sequence shown here is derived from an EMBL/GenBank/DDBJ whole genome shotgun (WGS) entry which is preliminary data.</text>
</comment>
<keyword evidence="2" id="KW-0548">Nucleotidyltransferase</keyword>
<evidence type="ECO:0000256" key="1">
    <source>
        <dbReference type="ARBA" id="ARBA00022679"/>
    </source>
</evidence>
<dbReference type="Pfam" id="PF10620">
    <property type="entry name" value="MdcG"/>
    <property type="match status" value="1"/>
</dbReference>
<protein>
    <submittedName>
        <fullName evidence="5">Malonate decarboxylase holo-[acyl-carrier-protein] synthase</fullName>
    </submittedName>
</protein>
<evidence type="ECO:0000313" key="5">
    <source>
        <dbReference type="EMBL" id="PWE14448.1"/>
    </source>
</evidence>
<dbReference type="InterPro" id="IPR049180">
    <property type="entry name" value="MdcG_C"/>
</dbReference>
<feature type="domain" description="Phosphoribosyl-dephospho-CoA transferase MdcG C-terminal" evidence="3">
    <location>
        <begin position="98"/>
        <end position="216"/>
    </location>
</feature>
<dbReference type="Proteomes" id="UP000245216">
    <property type="component" value="Unassembled WGS sequence"/>
</dbReference>
<sequence>MTAPLPARRHHLITLDSPAWDQVLVDLEPTSHAYQCLRRWQARDWPLVVSRQPGELRSGQLQVGIPLPTDWGRQRLSLIVPQARSLAWGRFPPAHEAQTLLPVSLAQGWLSLCQQMQAHSCTAQVYGSYGWELITGQGYVREGSDLDLLLPVQCATQADRLVQLLRAASELPDLPRLDGELLFPDDAAIAWREWQQWRSGASNKVMIKHTHGLRIQAHSDWPEHAPSLESSHAA</sequence>
<evidence type="ECO:0000256" key="2">
    <source>
        <dbReference type="ARBA" id="ARBA00022695"/>
    </source>
</evidence>
<dbReference type="GO" id="GO:0016779">
    <property type="term" value="F:nucleotidyltransferase activity"/>
    <property type="evidence" value="ECO:0007669"/>
    <property type="project" value="UniProtKB-KW"/>
</dbReference>
<name>A0A2U2BK93_ALCFA</name>
<dbReference type="InterPro" id="IPR017557">
    <property type="entry name" value="Holo-ACP_synthase"/>
</dbReference>
<organism evidence="5 6">
    <name type="scientific">Alcaligenes faecalis</name>
    <dbReference type="NCBI Taxonomy" id="511"/>
    <lineage>
        <taxon>Bacteria</taxon>
        <taxon>Pseudomonadati</taxon>
        <taxon>Pseudomonadota</taxon>
        <taxon>Betaproteobacteria</taxon>
        <taxon>Burkholderiales</taxon>
        <taxon>Alcaligenaceae</taxon>
        <taxon>Alcaligenes</taxon>
    </lineage>
</organism>
<reference evidence="5 6" key="2">
    <citation type="submission" date="2018-05" db="EMBL/GenBank/DDBJ databases">
        <authorList>
            <person name="Lanie J.A."/>
            <person name="Ng W.-L."/>
            <person name="Kazmierczak K.M."/>
            <person name="Andrzejewski T.M."/>
            <person name="Davidsen T.M."/>
            <person name="Wayne K.J."/>
            <person name="Tettelin H."/>
            <person name="Glass J.I."/>
            <person name="Rusch D."/>
            <person name="Podicherti R."/>
            <person name="Tsui H.-C.T."/>
            <person name="Winkler M.E."/>
        </authorList>
    </citation>
    <scope>NUCLEOTIDE SEQUENCE [LARGE SCALE GENOMIC DNA]</scope>
    <source>
        <strain evidence="5 6">YBY</strain>
    </source>
</reference>
<reference evidence="5 6" key="1">
    <citation type="submission" date="2018-05" db="EMBL/GenBank/DDBJ databases">
        <title>Genome Sequence of an Efficient Indole-Degrading Bacterium, Alcaligenes sp.YBY.</title>
        <authorList>
            <person name="Yang B."/>
        </authorList>
    </citation>
    <scope>NUCLEOTIDE SEQUENCE [LARGE SCALE GENOMIC DNA]</scope>
    <source>
        <strain evidence="5 6">YBY</strain>
    </source>
</reference>
<feature type="domain" description="Phosphoribosyl-dephospho-CoA transferase MdcG N-terminal" evidence="4">
    <location>
        <begin position="8"/>
        <end position="82"/>
    </location>
</feature>
<dbReference type="EMBL" id="QEXO01000002">
    <property type="protein sequence ID" value="PWE14448.1"/>
    <property type="molecule type" value="Genomic_DNA"/>
</dbReference>
<gene>
    <name evidence="5" type="primary">mdcG</name>
    <name evidence="5" type="ORF">DF183_06900</name>
</gene>
<evidence type="ECO:0000259" key="3">
    <source>
        <dbReference type="Pfam" id="PF10620"/>
    </source>
</evidence>
<evidence type="ECO:0000313" key="6">
    <source>
        <dbReference type="Proteomes" id="UP000245216"/>
    </source>
</evidence>
<dbReference type="Pfam" id="PF20866">
    <property type="entry name" value="MdcG_N"/>
    <property type="match status" value="1"/>
</dbReference>
<dbReference type="AlphaFoldDB" id="A0A2U2BK93"/>
<keyword evidence="1" id="KW-0808">Transferase</keyword>
<evidence type="ECO:0000259" key="4">
    <source>
        <dbReference type="Pfam" id="PF20866"/>
    </source>
</evidence>
<accession>A0A2U2BK93</accession>
<proteinExistence type="predicted"/>
<dbReference type="STRING" id="511.UZ73_05855"/>
<dbReference type="RefSeq" id="WP_109088730.1">
    <property type="nucleotide sequence ID" value="NZ_QEXO01000002.1"/>
</dbReference>
<dbReference type="InterPro" id="IPR048903">
    <property type="entry name" value="MdcG_N"/>
</dbReference>